<dbReference type="GO" id="GO:0006643">
    <property type="term" value="P:membrane lipid metabolic process"/>
    <property type="evidence" value="ECO:0007669"/>
    <property type="project" value="TreeGrafter"/>
</dbReference>
<feature type="transmembrane region" description="Helical" evidence="7">
    <location>
        <begin position="47"/>
        <end position="66"/>
    </location>
</feature>
<evidence type="ECO:0000256" key="2">
    <source>
        <dbReference type="ARBA" id="ARBA00022692"/>
    </source>
</evidence>
<comment type="subcellular location">
    <subcellularLocation>
        <location evidence="1">Endomembrane system</location>
        <topology evidence="1">Multi-pass membrane protein</topology>
    </subcellularLocation>
</comment>
<dbReference type="GO" id="GO:0008610">
    <property type="term" value="P:lipid biosynthetic process"/>
    <property type="evidence" value="ECO:0007669"/>
    <property type="project" value="InterPro"/>
</dbReference>
<keyword evidence="4" id="KW-0560">Oxidoreductase</keyword>
<dbReference type="GO" id="GO:0005506">
    <property type="term" value="F:iron ion binding"/>
    <property type="evidence" value="ECO:0007669"/>
    <property type="project" value="InterPro"/>
</dbReference>
<evidence type="ECO:0000313" key="9">
    <source>
        <dbReference type="EMBL" id="KAB2935187.1"/>
    </source>
</evidence>
<keyword evidence="2 7" id="KW-0812">Transmembrane</keyword>
<evidence type="ECO:0000259" key="8">
    <source>
        <dbReference type="Pfam" id="PF04116"/>
    </source>
</evidence>
<accession>A0A833H4Y2</accession>
<evidence type="ECO:0000256" key="5">
    <source>
        <dbReference type="ARBA" id="ARBA00023098"/>
    </source>
</evidence>
<protein>
    <submittedName>
        <fullName evidence="9">Sterol desaturase family protein</fullName>
    </submittedName>
</protein>
<keyword evidence="6 7" id="KW-0472">Membrane</keyword>
<reference evidence="9 10" key="1">
    <citation type="submission" date="2019-10" db="EMBL/GenBank/DDBJ databases">
        <title>Extracellular Electron Transfer in a Candidatus Methanoperedens spp. Enrichment Culture.</title>
        <authorList>
            <person name="Berger S."/>
            <person name="Rangel Shaw D."/>
            <person name="Berben T."/>
            <person name="In 'T Zandt M."/>
            <person name="Frank J."/>
            <person name="Reimann J."/>
            <person name="Jetten M.S.M."/>
            <person name="Welte C.U."/>
        </authorList>
    </citation>
    <scope>NUCLEOTIDE SEQUENCE [LARGE SCALE GENOMIC DNA]</scope>
    <source>
        <strain evidence="9">SB12</strain>
    </source>
</reference>
<dbReference type="PANTHER" id="PTHR21624">
    <property type="entry name" value="STEROL DESATURASE-RELATED PROTEIN"/>
    <property type="match status" value="1"/>
</dbReference>
<feature type="transmembrane region" description="Helical" evidence="7">
    <location>
        <begin position="387"/>
        <end position="405"/>
    </location>
</feature>
<dbReference type="EMBL" id="WBUI01000001">
    <property type="protein sequence ID" value="KAB2935187.1"/>
    <property type="molecule type" value="Genomic_DNA"/>
</dbReference>
<proteinExistence type="predicted"/>
<sequence>METKLITYAIPVFFLLIGIELLYSILSKKRLYRLHDSISDLSTGVGNQIAGLFFKGFTILAYIYLYENVRLFDFGFETPLHAGIAWVSAFLLYDFCYYWMHRMSHEWNLLWAGHVVHHSSEEYNLTVALRQPAFHGLFTWVFYLPLAVVGFDPAFFIVHGQINLIYQFWIHTRAVPKMGFLEWFLNTPSHHRVHHGRNPRYIDKNHGGTLIIWDRLFGTFQEEDEEPAYGIVKPLRSWNPVWANIHHFADLFHFCWHAKSWKDRFLVWFRPPGWRPDNMKDYKFPAEAAVETSEETLYDRFDTRTPPIISYYGLIWFIFATAATFIVLLSIKNLSMTFVAAVSALVVWTLMNVGGMMELKKWAYYSEVTRLVTVGTLPFIVTLTPSWLPFGLIIVSLLSLIVIFMHRRASGSDVTVTLTHQELQKSAM</sequence>
<comment type="caution">
    <text evidence="9">The sequence shown here is derived from an EMBL/GenBank/DDBJ whole genome shotgun (WGS) entry which is preliminary data.</text>
</comment>
<gene>
    <name evidence="9" type="ORF">F9K24_00230</name>
</gene>
<keyword evidence="3 7" id="KW-1133">Transmembrane helix</keyword>
<feature type="transmembrane region" description="Helical" evidence="7">
    <location>
        <begin position="78"/>
        <end position="100"/>
    </location>
</feature>
<feature type="transmembrane region" description="Helical" evidence="7">
    <location>
        <begin position="309"/>
        <end position="331"/>
    </location>
</feature>
<evidence type="ECO:0000313" key="10">
    <source>
        <dbReference type="Proteomes" id="UP000460298"/>
    </source>
</evidence>
<dbReference type="InterPro" id="IPR051689">
    <property type="entry name" value="Sterol_desaturase/TMEM195"/>
</dbReference>
<dbReference type="InterPro" id="IPR006694">
    <property type="entry name" value="Fatty_acid_hydroxylase"/>
</dbReference>
<organism evidence="9 10">
    <name type="scientific">Leptonema illini</name>
    <dbReference type="NCBI Taxonomy" id="183"/>
    <lineage>
        <taxon>Bacteria</taxon>
        <taxon>Pseudomonadati</taxon>
        <taxon>Spirochaetota</taxon>
        <taxon>Spirochaetia</taxon>
        <taxon>Leptospirales</taxon>
        <taxon>Leptospiraceae</taxon>
        <taxon>Leptonema</taxon>
    </lineage>
</organism>
<dbReference type="GO" id="GO:0012505">
    <property type="term" value="C:endomembrane system"/>
    <property type="evidence" value="ECO:0007669"/>
    <property type="project" value="UniProtKB-SubCell"/>
</dbReference>
<evidence type="ECO:0000256" key="1">
    <source>
        <dbReference type="ARBA" id="ARBA00004127"/>
    </source>
</evidence>
<dbReference type="GO" id="GO:0050479">
    <property type="term" value="F:glyceryl-ether monooxygenase activity"/>
    <property type="evidence" value="ECO:0007669"/>
    <property type="project" value="TreeGrafter"/>
</dbReference>
<evidence type="ECO:0000256" key="4">
    <source>
        <dbReference type="ARBA" id="ARBA00023002"/>
    </source>
</evidence>
<dbReference type="Pfam" id="PF04116">
    <property type="entry name" value="FA_hydroxylase"/>
    <property type="match status" value="1"/>
</dbReference>
<evidence type="ECO:0000256" key="3">
    <source>
        <dbReference type="ARBA" id="ARBA00022989"/>
    </source>
</evidence>
<feature type="transmembrane region" description="Helical" evidence="7">
    <location>
        <begin position="6"/>
        <end position="26"/>
    </location>
</feature>
<feature type="domain" description="Fatty acid hydroxylase" evidence="8">
    <location>
        <begin position="86"/>
        <end position="219"/>
    </location>
</feature>
<name>A0A833H4Y2_9LEPT</name>
<evidence type="ECO:0000256" key="6">
    <source>
        <dbReference type="ARBA" id="ARBA00023136"/>
    </source>
</evidence>
<feature type="transmembrane region" description="Helical" evidence="7">
    <location>
        <begin position="337"/>
        <end position="355"/>
    </location>
</feature>
<dbReference type="PANTHER" id="PTHR21624:SF1">
    <property type="entry name" value="ALKYLGLYCEROL MONOOXYGENASE"/>
    <property type="match status" value="1"/>
</dbReference>
<dbReference type="Proteomes" id="UP000460298">
    <property type="component" value="Unassembled WGS sequence"/>
</dbReference>
<keyword evidence="5" id="KW-0443">Lipid metabolism</keyword>
<dbReference type="GO" id="GO:0016020">
    <property type="term" value="C:membrane"/>
    <property type="evidence" value="ECO:0007669"/>
    <property type="project" value="GOC"/>
</dbReference>
<dbReference type="AlphaFoldDB" id="A0A833H4Y2"/>
<evidence type="ECO:0000256" key="7">
    <source>
        <dbReference type="SAM" id="Phobius"/>
    </source>
</evidence>